<evidence type="ECO:0000313" key="1">
    <source>
        <dbReference type="EMBL" id="QLQ82612.1"/>
    </source>
</evidence>
<proteinExistence type="predicted"/>
<dbReference type="SUPFAM" id="SSF50978">
    <property type="entry name" value="WD40 repeat-like"/>
    <property type="match status" value="1"/>
</dbReference>
<dbReference type="EMBL" id="CP059274">
    <property type="protein sequence ID" value="QLQ82612.1"/>
    <property type="molecule type" value="Genomic_DNA"/>
</dbReference>
<dbReference type="Gene3D" id="2.130.10.10">
    <property type="entry name" value="YVTN repeat-like/Quinoprotein amine dehydrogenase"/>
    <property type="match status" value="1"/>
</dbReference>
<keyword evidence="2" id="KW-1185">Reference proteome</keyword>
<dbReference type="Proteomes" id="UP000510647">
    <property type="component" value="Chromosome 8"/>
</dbReference>
<sequence length="558" mass="62128">MMESNKYYTPTNVFRQPAIIVKKRSERLAQCDMSSHYSRSWQNDASRLGSPLLRKVSDDFNDYYTTKKLMSSYWKVNDETKSTSLPASLSVVDDTLLISDMESRDNLRLMRIEGQVNEQPSLHELQAISVPGTPVFTSILLPRSQFATDYVDGHNQLLLTGHQDGVVNLISTSTDEGNAKIVKRYKHGKFLSHRNPVRLDNWLQSFASLPVRKLKSWSDQGFVSLVNDSLFIYDINGSRTPQYLQSFAGVESFAINKNPYLLSLCGSQFGGSGIALLDLRSNQKSSGSLYIPDNCGSSSLSRSSLQNSASYDCVWIDEFHLANCINDTVKVWDVRSSTGDCKFEMLPMKGCIKSLNYHEESKTLYSADDQGFIISWDMKFANNMKRATLAQGFSSIVLEDDADIHEISQCGNIVVNGTHSSNLTGIKVQGSMFTGTLGDGSLLTLGSRELGLHRICDVKCQALIKKTTESSLEEHTIDVQLEAAEHDNRTVEESDSTFLSNDIDMSSLSMHSDCSSSHTLHSEPGHELLNYEKQPEHRANGTIYSLSGNVMSGSTIYH</sequence>
<dbReference type="OrthoDB" id="361494at2759"/>
<reference evidence="1 2" key="1">
    <citation type="submission" date="2020-06" db="EMBL/GenBank/DDBJ databases">
        <title>The yeast mating-type switching endonuclease HO is a domesticated member of an unorthodox homing genetic element family.</title>
        <authorList>
            <person name="Coughlan A.Y."/>
            <person name="Lombardi L."/>
            <person name="Braun-Galleani S."/>
            <person name="Martos A.R."/>
            <person name="Galeote V."/>
            <person name="Bigey F."/>
            <person name="Dequin S."/>
            <person name="Byrne K.P."/>
            <person name="Wolfe K.H."/>
        </authorList>
    </citation>
    <scope>NUCLEOTIDE SEQUENCE [LARGE SCALE GENOMIC DNA]</scope>
    <source>
        <strain evidence="1 2">CBS2947</strain>
    </source>
</reference>
<dbReference type="AlphaFoldDB" id="A0A7H9I1D5"/>
<accession>A0A7H9I1D5</accession>
<name>A0A7H9I1D5_9SACH</name>
<protein>
    <submittedName>
        <fullName evidence="1">Uncharacterized protein</fullName>
    </submittedName>
</protein>
<dbReference type="InterPro" id="IPR036322">
    <property type="entry name" value="WD40_repeat_dom_sf"/>
</dbReference>
<dbReference type="InterPro" id="IPR015943">
    <property type="entry name" value="WD40/YVTN_repeat-like_dom_sf"/>
</dbReference>
<gene>
    <name evidence="1" type="ORF">HG537_0H03750</name>
</gene>
<organism evidence="1 2">
    <name type="scientific">Torulaspora globosa</name>
    <dbReference type="NCBI Taxonomy" id="48254"/>
    <lineage>
        <taxon>Eukaryota</taxon>
        <taxon>Fungi</taxon>
        <taxon>Dikarya</taxon>
        <taxon>Ascomycota</taxon>
        <taxon>Saccharomycotina</taxon>
        <taxon>Saccharomycetes</taxon>
        <taxon>Saccharomycetales</taxon>
        <taxon>Saccharomycetaceae</taxon>
        <taxon>Torulaspora</taxon>
    </lineage>
</organism>
<evidence type="ECO:0000313" key="2">
    <source>
        <dbReference type="Proteomes" id="UP000510647"/>
    </source>
</evidence>